<dbReference type="PANTHER" id="PTHR33602:SF1">
    <property type="entry name" value="REGULATORY PROTEIN RECX FAMILY PROTEIN"/>
    <property type="match status" value="1"/>
</dbReference>
<evidence type="ECO:0000256" key="2">
    <source>
        <dbReference type="ARBA" id="ARBA00009695"/>
    </source>
</evidence>
<evidence type="ECO:0000259" key="7">
    <source>
        <dbReference type="Pfam" id="PF21981"/>
    </source>
</evidence>
<evidence type="ECO:0000256" key="4">
    <source>
        <dbReference type="ARBA" id="ARBA00022490"/>
    </source>
</evidence>
<keyword evidence="4 5" id="KW-0963">Cytoplasm</keyword>
<comment type="similarity">
    <text evidence="2 5">Belongs to the RecX family.</text>
</comment>
<dbReference type="Gene3D" id="1.10.10.10">
    <property type="entry name" value="Winged helix-like DNA-binding domain superfamily/Winged helix DNA-binding domain"/>
    <property type="match status" value="3"/>
</dbReference>
<dbReference type="InterPro" id="IPR053926">
    <property type="entry name" value="RecX_HTH_1st"/>
</dbReference>
<evidence type="ECO:0000256" key="6">
    <source>
        <dbReference type="SAM" id="Coils"/>
    </source>
</evidence>
<evidence type="ECO:0000313" key="10">
    <source>
        <dbReference type="Proteomes" id="UP000315825"/>
    </source>
</evidence>
<dbReference type="Pfam" id="PF21982">
    <property type="entry name" value="RecX_HTH1"/>
    <property type="match status" value="1"/>
</dbReference>
<dbReference type="EMBL" id="SHBE01000002">
    <property type="protein sequence ID" value="RZO26799.1"/>
    <property type="molecule type" value="Genomic_DNA"/>
</dbReference>
<reference evidence="9 10" key="1">
    <citation type="submission" date="2019-02" db="EMBL/GenBank/DDBJ databases">
        <title>Prokaryotic population dynamics and viral predation in marine succession experiment using metagenomics: the confinement effect.</title>
        <authorList>
            <person name="Haro-Moreno J.M."/>
            <person name="Rodriguez-Valera F."/>
            <person name="Lopez-Perez M."/>
        </authorList>
    </citation>
    <scope>NUCLEOTIDE SEQUENCE [LARGE SCALE GENOMIC DNA]</scope>
    <source>
        <strain evidence="9">MED-G159</strain>
    </source>
</reference>
<comment type="subcellular location">
    <subcellularLocation>
        <location evidence="1 5">Cytoplasm</location>
    </subcellularLocation>
</comment>
<name>A0A520N009_9GAMM</name>
<dbReference type="GO" id="GO:0006282">
    <property type="term" value="P:regulation of DNA repair"/>
    <property type="evidence" value="ECO:0007669"/>
    <property type="project" value="UniProtKB-UniRule"/>
</dbReference>
<proteinExistence type="inferred from homology"/>
<accession>A0A520N009</accession>
<feature type="coiled-coil region" evidence="6">
    <location>
        <begin position="30"/>
        <end position="57"/>
    </location>
</feature>
<dbReference type="Pfam" id="PF21981">
    <property type="entry name" value="RecX_HTH3"/>
    <property type="match status" value="1"/>
</dbReference>
<evidence type="ECO:0000256" key="5">
    <source>
        <dbReference type="HAMAP-Rule" id="MF_01114"/>
    </source>
</evidence>
<keyword evidence="6" id="KW-0175">Coiled coil</keyword>
<dbReference type="InterPro" id="IPR036388">
    <property type="entry name" value="WH-like_DNA-bd_sf"/>
</dbReference>
<feature type="domain" description="RecX first three-helical" evidence="8">
    <location>
        <begin position="7"/>
        <end position="34"/>
    </location>
</feature>
<dbReference type="GO" id="GO:0005737">
    <property type="term" value="C:cytoplasm"/>
    <property type="evidence" value="ECO:0007669"/>
    <property type="project" value="UniProtKB-SubCell"/>
</dbReference>
<protein>
    <recommendedName>
        <fullName evidence="3 5">Regulatory protein RecX</fullName>
    </recommendedName>
</protein>
<feature type="domain" description="RecX third three-helical" evidence="7">
    <location>
        <begin position="101"/>
        <end position="141"/>
    </location>
</feature>
<comment type="caution">
    <text evidence="9">The sequence shown here is derived from an EMBL/GenBank/DDBJ whole genome shotgun (WGS) entry which is preliminary data.</text>
</comment>
<gene>
    <name evidence="5" type="primary">recX</name>
    <name evidence="9" type="ORF">EVA92_01185</name>
</gene>
<comment type="function">
    <text evidence="5">Modulates RecA activity.</text>
</comment>
<sequence length="146" mass="17174">MPDISPWNKALELLSRREHSVYELKQKLKIKINDLQIDELDEVIEKLKNQNLLSDQRFALAVIKQKSSQGYGPKFIELYLKNKFVSSNDYDIYEQNINWVEICVNQIAKKIRSSSVSLKEKEKISRFLSNRGFNYEIIKSAFNELT</sequence>
<dbReference type="PANTHER" id="PTHR33602">
    <property type="entry name" value="REGULATORY PROTEIN RECX FAMILY PROTEIN"/>
    <property type="match status" value="1"/>
</dbReference>
<evidence type="ECO:0000259" key="8">
    <source>
        <dbReference type="Pfam" id="PF21982"/>
    </source>
</evidence>
<dbReference type="InterPro" id="IPR003783">
    <property type="entry name" value="Regulatory_RecX"/>
</dbReference>
<dbReference type="AlphaFoldDB" id="A0A520N009"/>
<evidence type="ECO:0000256" key="3">
    <source>
        <dbReference type="ARBA" id="ARBA00018111"/>
    </source>
</evidence>
<dbReference type="InterPro" id="IPR053925">
    <property type="entry name" value="RecX_HTH_3rd"/>
</dbReference>
<organism evidence="9 10">
    <name type="scientific">SAR86 cluster bacterium</name>
    <dbReference type="NCBI Taxonomy" id="2030880"/>
    <lineage>
        <taxon>Bacteria</taxon>
        <taxon>Pseudomonadati</taxon>
        <taxon>Pseudomonadota</taxon>
        <taxon>Gammaproteobacteria</taxon>
        <taxon>SAR86 cluster</taxon>
    </lineage>
</organism>
<evidence type="ECO:0000313" key="9">
    <source>
        <dbReference type="EMBL" id="RZO26799.1"/>
    </source>
</evidence>
<evidence type="ECO:0000256" key="1">
    <source>
        <dbReference type="ARBA" id="ARBA00004496"/>
    </source>
</evidence>
<dbReference type="Proteomes" id="UP000315825">
    <property type="component" value="Unassembled WGS sequence"/>
</dbReference>
<dbReference type="HAMAP" id="MF_01114">
    <property type="entry name" value="RecX"/>
    <property type="match status" value="1"/>
</dbReference>